<dbReference type="PANTHER" id="PTHR11070">
    <property type="entry name" value="UVRD / RECB / PCRA DNA HELICASE FAMILY MEMBER"/>
    <property type="match status" value="1"/>
</dbReference>
<evidence type="ECO:0000256" key="7">
    <source>
        <dbReference type="ARBA" id="ARBA00023235"/>
    </source>
</evidence>
<evidence type="ECO:0000256" key="3">
    <source>
        <dbReference type="ARBA" id="ARBA00022801"/>
    </source>
</evidence>
<dbReference type="InterPro" id="IPR014017">
    <property type="entry name" value="DNA_helicase_UvrD-like_C"/>
</dbReference>
<keyword evidence="3 11" id="KW-0378">Hydrolase</keyword>
<feature type="binding site" evidence="11">
    <location>
        <begin position="26"/>
        <end position="33"/>
    </location>
    <ligand>
        <name>ATP</name>
        <dbReference type="ChEBI" id="CHEBI:30616"/>
    </ligand>
</feature>
<dbReference type="AlphaFoldDB" id="A0A1G2QJ92"/>
<dbReference type="InterPro" id="IPR013986">
    <property type="entry name" value="DExx_box_DNA_helicase_dom_sf"/>
</dbReference>
<evidence type="ECO:0000256" key="6">
    <source>
        <dbReference type="ARBA" id="ARBA00023125"/>
    </source>
</evidence>
<dbReference type="Gene3D" id="1.10.486.10">
    <property type="entry name" value="PCRA, domain 4"/>
    <property type="match status" value="1"/>
</dbReference>
<evidence type="ECO:0000256" key="4">
    <source>
        <dbReference type="ARBA" id="ARBA00022806"/>
    </source>
</evidence>
<evidence type="ECO:0000256" key="1">
    <source>
        <dbReference type="ARBA" id="ARBA00009922"/>
    </source>
</evidence>
<comment type="caution">
    <text evidence="14">The sequence shown here is derived from an EMBL/GenBank/DDBJ whole genome shotgun (WGS) entry which is preliminary data.</text>
</comment>
<dbReference type="GO" id="GO:0043138">
    <property type="term" value="F:3'-5' DNA helicase activity"/>
    <property type="evidence" value="ECO:0007669"/>
    <property type="project" value="UniProtKB-EC"/>
</dbReference>
<evidence type="ECO:0000256" key="8">
    <source>
        <dbReference type="ARBA" id="ARBA00034617"/>
    </source>
</evidence>
<dbReference type="GO" id="GO:0033202">
    <property type="term" value="C:DNA helicase complex"/>
    <property type="evidence" value="ECO:0007669"/>
    <property type="project" value="TreeGrafter"/>
</dbReference>
<dbReference type="SUPFAM" id="SSF52540">
    <property type="entry name" value="P-loop containing nucleoside triphosphate hydrolases"/>
    <property type="match status" value="1"/>
</dbReference>
<dbReference type="InterPro" id="IPR000212">
    <property type="entry name" value="DNA_helicase_UvrD/REP"/>
</dbReference>
<dbReference type="GO" id="GO:0000725">
    <property type="term" value="P:recombinational repair"/>
    <property type="evidence" value="ECO:0007669"/>
    <property type="project" value="TreeGrafter"/>
</dbReference>
<evidence type="ECO:0000259" key="13">
    <source>
        <dbReference type="PROSITE" id="PS51217"/>
    </source>
</evidence>
<comment type="catalytic activity">
    <reaction evidence="8">
        <text>Couples ATP hydrolysis with the unwinding of duplex DNA by translocating in the 3'-5' direction.</text>
        <dbReference type="EC" id="5.6.2.4"/>
    </reaction>
</comment>
<accession>A0A1G2QJ92</accession>
<dbReference type="Gene3D" id="1.10.10.160">
    <property type="match status" value="1"/>
</dbReference>
<dbReference type="PROSITE" id="PS51217">
    <property type="entry name" value="UVRD_HELICASE_CTER"/>
    <property type="match status" value="1"/>
</dbReference>
<evidence type="ECO:0000313" key="15">
    <source>
        <dbReference type="Proteomes" id="UP000177838"/>
    </source>
</evidence>
<proteinExistence type="inferred from homology"/>
<keyword evidence="7" id="KW-0413">Isomerase</keyword>
<keyword evidence="4 11" id="KW-0347">Helicase</keyword>
<dbReference type="Pfam" id="PF13361">
    <property type="entry name" value="UvrD_C"/>
    <property type="match status" value="1"/>
</dbReference>
<dbReference type="GO" id="GO:0005524">
    <property type="term" value="F:ATP binding"/>
    <property type="evidence" value="ECO:0007669"/>
    <property type="project" value="UniProtKB-UniRule"/>
</dbReference>
<keyword evidence="5 11" id="KW-0067">ATP-binding</keyword>
<dbReference type="CDD" id="cd17932">
    <property type="entry name" value="DEXQc_UvrD"/>
    <property type="match status" value="1"/>
</dbReference>
<dbReference type="InterPro" id="IPR014016">
    <property type="entry name" value="UvrD-like_ATP-bd"/>
</dbReference>
<feature type="domain" description="UvrD-like helicase ATP-binding" evidence="12">
    <location>
        <begin position="5"/>
        <end position="290"/>
    </location>
</feature>
<dbReference type="PANTHER" id="PTHR11070:SF2">
    <property type="entry name" value="ATP-DEPENDENT DNA HELICASE SRS2"/>
    <property type="match status" value="1"/>
</dbReference>
<evidence type="ECO:0000259" key="12">
    <source>
        <dbReference type="PROSITE" id="PS51198"/>
    </source>
</evidence>
<protein>
    <recommendedName>
        <fullName evidence="9">DNA 3'-5' helicase</fullName>
        <ecNumber evidence="9">5.6.2.4</ecNumber>
    </recommendedName>
</protein>
<evidence type="ECO:0000313" key="14">
    <source>
        <dbReference type="EMBL" id="OHA60139.1"/>
    </source>
</evidence>
<comment type="similarity">
    <text evidence="1">Belongs to the helicase family. UvrD subfamily.</text>
</comment>
<dbReference type="Proteomes" id="UP000177838">
    <property type="component" value="Unassembled WGS sequence"/>
</dbReference>
<gene>
    <name evidence="14" type="ORF">A2589_00465</name>
</gene>
<keyword evidence="2 11" id="KW-0547">Nucleotide-binding</keyword>
<evidence type="ECO:0000256" key="10">
    <source>
        <dbReference type="ARBA" id="ARBA00048988"/>
    </source>
</evidence>
<dbReference type="GO" id="GO:0003677">
    <property type="term" value="F:DNA binding"/>
    <property type="evidence" value="ECO:0007669"/>
    <property type="project" value="UniProtKB-KW"/>
</dbReference>
<sequence length="641" mass="72276">MEYLNELNDAQKEAVLHQDGPLLIVAGAGAGKTKTVTHRILHLIKSGVTPGNILAVTFTNKAAKEMSERLQKLLNTEPRSAYAGEAQPFTSTFHSLAVHILRQHAHTLGFTRFFTILDREGSLSKIKQAMDKAGIDRKQFEPKKILSSISAAKSKGQSGQSYRLNVSGYWQEVVGEVWENYARILRAENSMDFDDLLLLTVLLLSEHDQIRAMYQDRFRYLHIDEYQDTNQVQYEMTRLLCGPADNICVVGDVDQSIYSWRGADYTNLLRFEEDHPKAKVVLLEQNYRSTQNILTAANAVIEKNVNRRDKKLFTQNGAGDKIRLDSFLDEGTESRAIADRAKQLVQNGQKAEEMAVLYRANFQSRALEEAFLKAGVSYQVLGVRFFERKEIKDILAYMQAALNDTDFDSLKRIINVPKRGIGKATLTKMAAGAEGDLPRATKEKIEAFRRLLERIRTKIETETMAATVKFILAESGLEKELLGEGEEGLERLENIKELVTLSQKYAHLEGAEAVLALLTEAALVSDQDTLNEKQNGVKLMTVHAAKGLEFDVVFVAGLEQGLFPHQGFGEKDRDEEEERRLFYVAVTRARTKLFLSYAQLRTIFGSQQVNTPSEFLMDIPDELLDSDVDPAAPTYEYLLDF</sequence>
<dbReference type="CDD" id="cd18807">
    <property type="entry name" value="SF1_C_UvrD"/>
    <property type="match status" value="1"/>
</dbReference>
<keyword evidence="6" id="KW-0238">DNA-binding</keyword>
<feature type="domain" description="UvrD-like helicase C-terminal" evidence="13">
    <location>
        <begin position="291"/>
        <end position="547"/>
    </location>
</feature>
<dbReference type="PROSITE" id="PS51198">
    <property type="entry name" value="UVRD_HELICASE_ATP_BIND"/>
    <property type="match status" value="1"/>
</dbReference>
<dbReference type="STRING" id="1802439.A2589_00465"/>
<organism evidence="14 15">
    <name type="scientific">Candidatus Vogelbacteria bacterium RIFOXYD1_FULL_46_19</name>
    <dbReference type="NCBI Taxonomy" id="1802439"/>
    <lineage>
        <taxon>Bacteria</taxon>
        <taxon>Candidatus Vogeliibacteriota</taxon>
    </lineage>
</organism>
<dbReference type="Pfam" id="PF00580">
    <property type="entry name" value="UvrD-helicase"/>
    <property type="match status" value="1"/>
</dbReference>
<evidence type="ECO:0000256" key="11">
    <source>
        <dbReference type="PROSITE-ProRule" id="PRU00560"/>
    </source>
</evidence>
<dbReference type="EMBL" id="MHTK01000002">
    <property type="protein sequence ID" value="OHA60139.1"/>
    <property type="molecule type" value="Genomic_DNA"/>
</dbReference>
<name>A0A1G2QJ92_9BACT</name>
<evidence type="ECO:0000256" key="9">
    <source>
        <dbReference type="ARBA" id="ARBA00034808"/>
    </source>
</evidence>
<comment type="catalytic activity">
    <reaction evidence="10">
        <text>ATP + H2O = ADP + phosphate + H(+)</text>
        <dbReference type="Rhea" id="RHEA:13065"/>
        <dbReference type="ChEBI" id="CHEBI:15377"/>
        <dbReference type="ChEBI" id="CHEBI:15378"/>
        <dbReference type="ChEBI" id="CHEBI:30616"/>
        <dbReference type="ChEBI" id="CHEBI:43474"/>
        <dbReference type="ChEBI" id="CHEBI:456216"/>
        <dbReference type="EC" id="5.6.2.4"/>
    </reaction>
</comment>
<dbReference type="GO" id="GO:0016887">
    <property type="term" value="F:ATP hydrolysis activity"/>
    <property type="evidence" value="ECO:0007669"/>
    <property type="project" value="RHEA"/>
</dbReference>
<evidence type="ECO:0000256" key="5">
    <source>
        <dbReference type="ARBA" id="ARBA00022840"/>
    </source>
</evidence>
<reference evidence="14 15" key="1">
    <citation type="journal article" date="2016" name="Nat. Commun.">
        <title>Thousands of microbial genomes shed light on interconnected biogeochemical processes in an aquifer system.</title>
        <authorList>
            <person name="Anantharaman K."/>
            <person name="Brown C.T."/>
            <person name="Hug L.A."/>
            <person name="Sharon I."/>
            <person name="Castelle C.J."/>
            <person name="Probst A.J."/>
            <person name="Thomas B.C."/>
            <person name="Singh A."/>
            <person name="Wilkins M.J."/>
            <person name="Karaoz U."/>
            <person name="Brodie E.L."/>
            <person name="Williams K.H."/>
            <person name="Hubbard S.S."/>
            <person name="Banfield J.F."/>
        </authorList>
    </citation>
    <scope>NUCLEOTIDE SEQUENCE [LARGE SCALE GENOMIC DNA]</scope>
</reference>
<dbReference type="GO" id="GO:0005829">
    <property type="term" value="C:cytosol"/>
    <property type="evidence" value="ECO:0007669"/>
    <property type="project" value="TreeGrafter"/>
</dbReference>
<dbReference type="InterPro" id="IPR027417">
    <property type="entry name" value="P-loop_NTPase"/>
</dbReference>
<evidence type="ECO:0000256" key="2">
    <source>
        <dbReference type="ARBA" id="ARBA00022741"/>
    </source>
</evidence>
<dbReference type="Gene3D" id="3.40.50.300">
    <property type="entry name" value="P-loop containing nucleotide triphosphate hydrolases"/>
    <property type="match status" value="2"/>
</dbReference>
<dbReference type="EC" id="5.6.2.4" evidence="9"/>